<feature type="DNA-binding region" description="H-T-H motif" evidence="4">
    <location>
        <begin position="39"/>
        <end position="58"/>
    </location>
</feature>
<dbReference type="InterPro" id="IPR009057">
    <property type="entry name" value="Homeodomain-like_sf"/>
</dbReference>
<dbReference type="PANTHER" id="PTHR30055">
    <property type="entry name" value="HTH-TYPE TRANSCRIPTIONAL REGULATOR RUTR"/>
    <property type="match status" value="1"/>
</dbReference>
<dbReference type="Gene3D" id="1.10.357.10">
    <property type="entry name" value="Tetracycline Repressor, domain 2"/>
    <property type="match status" value="1"/>
</dbReference>
<dbReference type="Pfam" id="PF00440">
    <property type="entry name" value="TetR_N"/>
    <property type="match status" value="1"/>
</dbReference>
<proteinExistence type="predicted"/>
<evidence type="ECO:0000256" key="1">
    <source>
        <dbReference type="ARBA" id="ARBA00023015"/>
    </source>
</evidence>
<evidence type="ECO:0000313" key="6">
    <source>
        <dbReference type="EMBL" id="OAP91957.1"/>
    </source>
</evidence>
<evidence type="ECO:0000256" key="2">
    <source>
        <dbReference type="ARBA" id="ARBA00023125"/>
    </source>
</evidence>
<keyword evidence="1" id="KW-0805">Transcription regulation</keyword>
<dbReference type="SUPFAM" id="SSF46689">
    <property type="entry name" value="Homeodomain-like"/>
    <property type="match status" value="1"/>
</dbReference>
<dbReference type="PANTHER" id="PTHR30055:SF151">
    <property type="entry name" value="TRANSCRIPTIONAL REGULATORY PROTEIN"/>
    <property type="match status" value="1"/>
</dbReference>
<name>A0A179BJN7_RHILE</name>
<evidence type="ECO:0000256" key="3">
    <source>
        <dbReference type="ARBA" id="ARBA00023163"/>
    </source>
</evidence>
<evidence type="ECO:0000259" key="5">
    <source>
        <dbReference type="PROSITE" id="PS50977"/>
    </source>
</evidence>
<organism evidence="6">
    <name type="scientific">Rhizobium leguminosarum</name>
    <dbReference type="NCBI Taxonomy" id="384"/>
    <lineage>
        <taxon>Bacteria</taxon>
        <taxon>Pseudomonadati</taxon>
        <taxon>Pseudomonadota</taxon>
        <taxon>Alphaproteobacteria</taxon>
        <taxon>Hyphomicrobiales</taxon>
        <taxon>Rhizobiaceae</taxon>
        <taxon>Rhizobium/Agrobacterium group</taxon>
        <taxon>Rhizobium</taxon>
    </lineage>
</organism>
<comment type="caution">
    <text evidence="6">The sequence shown here is derived from an EMBL/GenBank/DDBJ whole genome shotgun (WGS) entry which is preliminary data.</text>
</comment>
<dbReference type="GO" id="GO:0045892">
    <property type="term" value="P:negative regulation of DNA-templated transcription"/>
    <property type="evidence" value="ECO:0007669"/>
    <property type="project" value="InterPro"/>
</dbReference>
<dbReference type="GO" id="GO:0000976">
    <property type="term" value="F:transcription cis-regulatory region binding"/>
    <property type="evidence" value="ECO:0007669"/>
    <property type="project" value="TreeGrafter"/>
</dbReference>
<keyword evidence="3" id="KW-0804">Transcription</keyword>
<sequence length="226" mass="24380">MARQPRSRRERPSKPALSREGIIAAAVALFHEEGLAKVTMRRVSAVLDTGPASLYVYISDTEDLHAEILDALLARVAEPSSPADWCGRLKGTLRSYMAVLFEHPELARMAMSTMPSGANYLALVEKILALLKEGGVPDGQAAWAVDLLLLFATAQAAEKAAWKASARSPSNFSSLAAIIATADAETLPNIVRHGADLLSGRGDRLDWGFDVLINGVLKTRRMETKS</sequence>
<accession>A0A179BJN7</accession>
<dbReference type="GO" id="GO:0003700">
    <property type="term" value="F:DNA-binding transcription factor activity"/>
    <property type="evidence" value="ECO:0007669"/>
    <property type="project" value="TreeGrafter"/>
</dbReference>
<dbReference type="PROSITE" id="PS50977">
    <property type="entry name" value="HTH_TETR_2"/>
    <property type="match status" value="1"/>
</dbReference>
<evidence type="ECO:0000256" key="4">
    <source>
        <dbReference type="PROSITE-ProRule" id="PRU00335"/>
    </source>
</evidence>
<dbReference type="InterPro" id="IPR001647">
    <property type="entry name" value="HTH_TetR"/>
</dbReference>
<protein>
    <submittedName>
        <fullName evidence="6">TetR family transcriptional regulator</fullName>
    </submittedName>
</protein>
<dbReference type="EMBL" id="LWBS01000348">
    <property type="protein sequence ID" value="OAP91957.1"/>
    <property type="molecule type" value="Genomic_DNA"/>
</dbReference>
<dbReference type="AlphaFoldDB" id="A0A179BJN7"/>
<feature type="domain" description="HTH tetR-type" evidence="5">
    <location>
        <begin position="16"/>
        <end position="76"/>
    </location>
</feature>
<keyword evidence="2 4" id="KW-0238">DNA-binding</keyword>
<dbReference type="eggNOG" id="COG1309">
    <property type="taxonomic scope" value="Bacteria"/>
</dbReference>
<dbReference type="InterPro" id="IPR036271">
    <property type="entry name" value="Tet_transcr_reg_TetR-rel_C_sf"/>
</dbReference>
<dbReference type="InterPro" id="IPR050109">
    <property type="entry name" value="HTH-type_TetR-like_transc_reg"/>
</dbReference>
<gene>
    <name evidence="6" type="ORF">A4U53_26785</name>
</gene>
<dbReference type="Pfam" id="PF02909">
    <property type="entry name" value="TetR_C_1"/>
    <property type="match status" value="1"/>
</dbReference>
<dbReference type="SUPFAM" id="SSF48498">
    <property type="entry name" value="Tetracyclin repressor-like, C-terminal domain"/>
    <property type="match status" value="1"/>
</dbReference>
<dbReference type="InterPro" id="IPR004111">
    <property type="entry name" value="Repressor_TetR_C"/>
</dbReference>
<reference evidence="6" key="1">
    <citation type="submission" date="2016-04" db="EMBL/GenBank/DDBJ databases">
        <title>Fast-growing isolate from the root nodules of Vavilovia formosa.</title>
        <authorList>
            <person name="Kimeklis A."/>
            <person name="Safronova V."/>
            <person name="Belimov A."/>
            <person name="Andronov E."/>
        </authorList>
    </citation>
    <scope>NUCLEOTIDE SEQUENCE [LARGE SCALE GENOMIC DNA]</scope>
    <source>
        <strain evidence="6">Vaf-46</strain>
    </source>
</reference>